<gene>
    <name evidence="1" type="ORF">H8S20_01700</name>
</gene>
<name>A0ABR7D8A2_9CLOT</name>
<protein>
    <submittedName>
        <fullName evidence="1">Uncharacterized protein</fullName>
    </submittedName>
</protein>
<comment type="caution">
    <text evidence="1">The sequence shown here is derived from an EMBL/GenBank/DDBJ whole genome shotgun (WGS) entry which is preliminary data.</text>
</comment>
<evidence type="ECO:0000313" key="2">
    <source>
        <dbReference type="Proteomes" id="UP000596929"/>
    </source>
</evidence>
<accession>A0ABR7D8A2</accession>
<proteinExistence type="predicted"/>
<dbReference type="RefSeq" id="WP_186859149.1">
    <property type="nucleotide sequence ID" value="NZ_JACOOO010000001.1"/>
</dbReference>
<reference evidence="1 2" key="1">
    <citation type="submission" date="2020-08" db="EMBL/GenBank/DDBJ databases">
        <title>Genome public.</title>
        <authorList>
            <person name="Liu C."/>
            <person name="Sun Q."/>
        </authorList>
    </citation>
    <scope>NUCLEOTIDE SEQUENCE [LARGE SCALE GENOMIC DNA]</scope>
    <source>
        <strain evidence="1 2">NSJ-6</strain>
    </source>
</reference>
<organism evidence="1 2">
    <name type="scientific">Clostridium hominis</name>
    <dbReference type="NCBI Taxonomy" id="2763036"/>
    <lineage>
        <taxon>Bacteria</taxon>
        <taxon>Bacillati</taxon>
        <taxon>Bacillota</taxon>
        <taxon>Clostridia</taxon>
        <taxon>Eubacteriales</taxon>
        <taxon>Clostridiaceae</taxon>
        <taxon>Clostridium</taxon>
    </lineage>
</organism>
<dbReference type="Proteomes" id="UP000596929">
    <property type="component" value="Unassembled WGS sequence"/>
</dbReference>
<keyword evidence="2" id="KW-1185">Reference proteome</keyword>
<sequence>MLEKLKILLLEEKYPFFTDAQLNIFLEENDNDVYKTASELCYLKADGDKSITVGPIKIDGAGADFWINLSNKYAAEVSTISNLNGRYKTSMSRSDGR</sequence>
<dbReference type="EMBL" id="JACOOO010000001">
    <property type="protein sequence ID" value="MBC5627602.1"/>
    <property type="molecule type" value="Genomic_DNA"/>
</dbReference>
<evidence type="ECO:0000313" key="1">
    <source>
        <dbReference type="EMBL" id="MBC5627602.1"/>
    </source>
</evidence>